<dbReference type="GO" id="GO:0010181">
    <property type="term" value="F:FMN binding"/>
    <property type="evidence" value="ECO:0007669"/>
    <property type="project" value="TreeGrafter"/>
</dbReference>
<feature type="domain" description="NADPH-dependent FMN reductase-like" evidence="1">
    <location>
        <begin position="1"/>
        <end position="142"/>
    </location>
</feature>
<dbReference type="InterPro" id="IPR050712">
    <property type="entry name" value="NAD(P)H-dep_reductase"/>
</dbReference>
<keyword evidence="3" id="KW-1185">Reference proteome</keyword>
<evidence type="ECO:0000313" key="3">
    <source>
        <dbReference type="Proteomes" id="UP000092651"/>
    </source>
</evidence>
<dbReference type="SUPFAM" id="SSF52218">
    <property type="entry name" value="Flavoproteins"/>
    <property type="match status" value="1"/>
</dbReference>
<dbReference type="Pfam" id="PF03358">
    <property type="entry name" value="FMN_red"/>
    <property type="match status" value="1"/>
</dbReference>
<dbReference type="InterPro" id="IPR005025">
    <property type="entry name" value="FMN_Rdtase-like_dom"/>
</dbReference>
<dbReference type="EMBL" id="MAYH01000051">
    <property type="protein sequence ID" value="OCA67950.1"/>
    <property type="molecule type" value="Genomic_DNA"/>
</dbReference>
<dbReference type="Proteomes" id="UP000092651">
    <property type="component" value="Unassembled WGS sequence"/>
</dbReference>
<dbReference type="InterPro" id="IPR029039">
    <property type="entry name" value="Flavoprotein-like_sf"/>
</dbReference>
<sequence>MKILAFAGSSSSTSINRELVKFVLKDFKEEKINLIDLNDFTMPVFSVDLEKKGFPDEAHKFLKVIEECDVIICSLAEHNRSYSAAFKNVFDWASRINVKVFQNKPMLLMSTSPGGYGGGNVMNTAKTFFPQFGADIKETFSLSKFYENFDLESGLINPEMLNDLKTKIENFKKLVKTED</sequence>
<evidence type="ECO:0000259" key="1">
    <source>
        <dbReference type="Pfam" id="PF03358"/>
    </source>
</evidence>
<organism evidence="2 3">
    <name type="scientific">Chryseobacterium artocarpi</name>
    <dbReference type="NCBI Taxonomy" id="1414727"/>
    <lineage>
        <taxon>Bacteria</taxon>
        <taxon>Pseudomonadati</taxon>
        <taxon>Bacteroidota</taxon>
        <taxon>Flavobacteriia</taxon>
        <taxon>Flavobacteriales</taxon>
        <taxon>Weeksellaceae</taxon>
        <taxon>Chryseobacterium group</taxon>
        <taxon>Chryseobacterium</taxon>
    </lineage>
</organism>
<dbReference type="AlphaFoldDB" id="A0A1B8Z8Q2"/>
<dbReference type="OrthoDB" id="5767802at2"/>
<dbReference type="PANTHER" id="PTHR30543">
    <property type="entry name" value="CHROMATE REDUCTASE"/>
    <property type="match status" value="1"/>
</dbReference>
<accession>A0A1B8Z8Q2</accession>
<protein>
    <submittedName>
        <fullName evidence="2">NADPH-dependent FMN reductase</fullName>
    </submittedName>
</protein>
<name>A0A1B8Z8Q2_9FLAO</name>
<dbReference type="RefSeq" id="WP_065396753.1">
    <property type="nucleotide sequence ID" value="NZ_MAYH01000051.1"/>
</dbReference>
<proteinExistence type="predicted"/>
<dbReference type="PANTHER" id="PTHR30543:SF21">
    <property type="entry name" value="NAD(P)H-DEPENDENT FMN REDUCTASE LOT6"/>
    <property type="match status" value="1"/>
</dbReference>
<dbReference type="GO" id="GO:0016491">
    <property type="term" value="F:oxidoreductase activity"/>
    <property type="evidence" value="ECO:0007669"/>
    <property type="project" value="InterPro"/>
</dbReference>
<reference evidence="2 3" key="1">
    <citation type="submission" date="2016-07" db="EMBL/GenBank/DDBJ databases">
        <authorList>
            <person name="Jeong J.-J."/>
            <person name="Kim D.W."/>
            <person name="Sang M.K."/>
            <person name="Choi I.-G."/>
            <person name="Kim K.D."/>
        </authorList>
    </citation>
    <scope>NUCLEOTIDE SEQUENCE [LARGE SCALE GENOMIC DNA]</scope>
    <source>
        <strain evidence="2 3">UTM-3</strain>
    </source>
</reference>
<dbReference type="GO" id="GO:0005829">
    <property type="term" value="C:cytosol"/>
    <property type="evidence" value="ECO:0007669"/>
    <property type="project" value="TreeGrafter"/>
</dbReference>
<dbReference type="Gene3D" id="3.40.50.360">
    <property type="match status" value="1"/>
</dbReference>
<gene>
    <name evidence="2" type="ORF">BBI01_20920</name>
</gene>
<evidence type="ECO:0000313" key="2">
    <source>
        <dbReference type="EMBL" id="OCA67950.1"/>
    </source>
</evidence>
<comment type="caution">
    <text evidence="2">The sequence shown here is derived from an EMBL/GenBank/DDBJ whole genome shotgun (WGS) entry which is preliminary data.</text>
</comment>